<feature type="region of interest" description="Disordered" evidence="1">
    <location>
        <begin position="101"/>
        <end position="124"/>
    </location>
</feature>
<dbReference type="EMBL" id="MK072490">
    <property type="protein sequence ID" value="AYV85947.1"/>
    <property type="molecule type" value="Genomic_DNA"/>
</dbReference>
<protein>
    <submittedName>
        <fullName evidence="2">Uncharacterized protein</fullName>
    </submittedName>
</protein>
<evidence type="ECO:0000256" key="1">
    <source>
        <dbReference type="SAM" id="MobiDB-lite"/>
    </source>
</evidence>
<gene>
    <name evidence="2" type="ORF">Solivirus2_18</name>
</gene>
<name>A0A3G5AFJ3_9VIRU</name>
<reference evidence="2" key="1">
    <citation type="submission" date="2018-10" db="EMBL/GenBank/DDBJ databases">
        <title>Hidden diversity of soil giant viruses.</title>
        <authorList>
            <person name="Schulz F."/>
            <person name="Alteio L."/>
            <person name="Goudeau D."/>
            <person name="Ryan E.M."/>
            <person name="Malmstrom R.R."/>
            <person name="Blanchard J."/>
            <person name="Woyke T."/>
        </authorList>
    </citation>
    <scope>NUCLEOTIDE SEQUENCE</scope>
    <source>
        <strain evidence="2">SOV1</strain>
    </source>
</reference>
<evidence type="ECO:0000313" key="2">
    <source>
        <dbReference type="EMBL" id="AYV85947.1"/>
    </source>
</evidence>
<feature type="region of interest" description="Disordered" evidence="1">
    <location>
        <begin position="1"/>
        <end position="31"/>
    </location>
</feature>
<accession>A0A3G5AFJ3</accession>
<proteinExistence type="predicted"/>
<sequence>MNFPKPNPGFEHLSPSYGVQTQSSFAPPATFPSFQSQQFAPIASFQSQQSTPTQFSQDQSFQQSLALPVGVPDSPQVTLQKGLAAGIPPYLVSKLESNIEHQGDPRGAATRGWSSAAPRKGTERHNLAAQCPGAFLLPEEEKFPIVAYDRGSDKQSCAVSEAGLNAAIVRSAQWHYDDVNAKARQIRKQKFGY</sequence>
<organism evidence="2">
    <name type="scientific">Solivirus sp</name>
    <dbReference type="NCBI Taxonomy" id="2487772"/>
    <lineage>
        <taxon>Viruses</taxon>
        <taxon>Pithoviruses</taxon>
    </lineage>
</organism>